<evidence type="ECO:0000313" key="1">
    <source>
        <dbReference type="Proteomes" id="UP001165740"/>
    </source>
</evidence>
<dbReference type="Proteomes" id="UP001165740">
    <property type="component" value="Chromosome 17"/>
</dbReference>
<dbReference type="GeneID" id="106056625"/>
<name>A0A9W2ZC38_BIOGL</name>
<accession>A0A9W2ZC38</accession>
<protein>
    <submittedName>
        <fullName evidence="2">Uncharacterized protein LOC106056625</fullName>
    </submittedName>
</protein>
<evidence type="ECO:0000313" key="2">
    <source>
        <dbReference type="RefSeq" id="XP_055872508.1"/>
    </source>
</evidence>
<organism evidence="1 2">
    <name type="scientific">Biomphalaria glabrata</name>
    <name type="common">Bloodfluke planorb</name>
    <name type="synonym">Freshwater snail</name>
    <dbReference type="NCBI Taxonomy" id="6526"/>
    <lineage>
        <taxon>Eukaryota</taxon>
        <taxon>Metazoa</taxon>
        <taxon>Spiralia</taxon>
        <taxon>Lophotrochozoa</taxon>
        <taxon>Mollusca</taxon>
        <taxon>Gastropoda</taxon>
        <taxon>Heterobranchia</taxon>
        <taxon>Euthyneura</taxon>
        <taxon>Panpulmonata</taxon>
        <taxon>Hygrophila</taxon>
        <taxon>Lymnaeoidea</taxon>
        <taxon>Planorbidae</taxon>
        <taxon>Biomphalaria</taxon>
    </lineage>
</organism>
<dbReference type="AlphaFoldDB" id="A0A9W2ZC38"/>
<gene>
    <name evidence="2" type="primary">LOC106056625</name>
</gene>
<reference evidence="2" key="1">
    <citation type="submission" date="2025-08" db="UniProtKB">
        <authorList>
            <consortium name="RefSeq"/>
        </authorList>
    </citation>
    <scope>IDENTIFICATION</scope>
</reference>
<keyword evidence="1" id="KW-1185">Reference proteome</keyword>
<dbReference type="RefSeq" id="XP_055872508.1">
    <property type="nucleotide sequence ID" value="XM_056016533.1"/>
</dbReference>
<sequence length="111" mass="12981">MAESVCECCQTIKIHGMIFNVVERIREQNPQDVEEGKCLAHWKAMDKKILNISYLQGYISDFCKDPMENNVDWFYLACRVFTRWAFGVLGRGVRIQIPECVMKRISETFPL</sequence>
<dbReference type="OrthoDB" id="5955457at2759"/>
<proteinExistence type="predicted"/>